<evidence type="ECO:0000256" key="3">
    <source>
        <dbReference type="ARBA" id="ARBA00022723"/>
    </source>
</evidence>
<dbReference type="InterPro" id="IPR015881">
    <property type="entry name" value="ARHD_Rieske_2Fe_2S"/>
</dbReference>
<dbReference type="OrthoDB" id="7456916at2"/>
<organism evidence="11 12">
    <name type="scientific">Sphingomonas populi</name>
    <dbReference type="NCBI Taxonomy" id="2484750"/>
    <lineage>
        <taxon>Bacteria</taxon>
        <taxon>Pseudomonadati</taxon>
        <taxon>Pseudomonadota</taxon>
        <taxon>Alphaproteobacteria</taxon>
        <taxon>Sphingomonadales</taxon>
        <taxon>Sphingomonadaceae</taxon>
        <taxon>Sphingomonas</taxon>
    </lineage>
</organism>
<dbReference type="RefSeq" id="WP_130159159.1">
    <property type="nucleotide sequence ID" value="NZ_SGIS01000026.1"/>
</dbReference>
<dbReference type="Gene3D" id="2.102.10.10">
    <property type="entry name" value="Rieske [2Fe-2S] iron-sulphur domain"/>
    <property type="match status" value="1"/>
</dbReference>
<dbReference type="InterPro" id="IPR001663">
    <property type="entry name" value="Rng_hydr_dOase-A"/>
</dbReference>
<dbReference type="InterPro" id="IPR015879">
    <property type="entry name" value="Ring_hydroxy_dOase_asu_C_dom"/>
</dbReference>
<dbReference type="SUPFAM" id="SSF50022">
    <property type="entry name" value="ISP domain"/>
    <property type="match status" value="1"/>
</dbReference>
<dbReference type="PROSITE" id="PS51296">
    <property type="entry name" value="RIESKE"/>
    <property type="match status" value="1"/>
</dbReference>
<evidence type="ECO:0000256" key="9">
    <source>
        <dbReference type="ARBA" id="ARBA00023027"/>
    </source>
</evidence>
<evidence type="ECO:0000256" key="4">
    <source>
        <dbReference type="ARBA" id="ARBA00022797"/>
    </source>
</evidence>
<keyword evidence="6" id="KW-0560">Oxidoreductase</keyword>
<dbReference type="GO" id="GO:0051537">
    <property type="term" value="F:2 iron, 2 sulfur cluster binding"/>
    <property type="evidence" value="ECO:0007669"/>
    <property type="project" value="UniProtKB-KW"/>
</dbReference>
<evidence type="ECO:0000313" key="11">
    <source>
        <dbReference type="EMBL" id="RZF63442.1"/>
    </source>
</evidence>
<keyword evidence="3" id="KW-0479">Metal-binding</keyword>
<dbReference type="GO" id="GO:0051213">
    <property type="term" value="F:dioxygenase activity"/>
    <property type="evidence" value="ECO:0007669"/>
    <property type="project" value="UniProtKB-KW"/>
</dbReference>
<keyword evidence="2" id="KW-0001">2Fe-2S</keyword>
<dbReference type="SUPFAM" id="SSF55961">
    <property type="entry name" value="Bet v1-like"/>
    <property type="match status" value="1"/>
</dbReference>
<dbReference type="Pfam" id="PF00848">
    <property type="entry name" value="Ring_hydroxyl_A"/>
    <property type="match status" value="1"/>
</dbReference>
<reference evidence="11 12" key="1">
    <citation type="submission" date="2019-02" db="EMBL/GenBank/DDBJ databases">
        <authorList>
            <person name="Li Y."/>
        </authorList>
    </citation>
    <scope>NUCLEOTIDE SEQUENCE [LARGE SCALE GENOMIC DNA]</scope>
    <source>
        <strain evidence="11 12">3-7</strain>
    </source>
</reference>
<dbReference type="Pfam" id="PF00355">
    <property type="entry name" value="Rieske"/>
    <property type="match status" value="1"/>
</dbReference>
<evidence type="ECO:0000256" key="1">
    <source>
        <dbReference type="ARBA" id="ARBA00008751"/>
    </source>
</evidence>
<sequence length="461" mass="51372">MIFQKTPDSAKQIANELVREETREVSMRVMSDPQVYEMEMETIFQKTWIFLGHDTEIPKAGDFVTRKIGNDAVIVSRAASGDVHVFLNVCPHRGMRVCGVDSGNSALHRCIYHGWAFRSDGSFFGAPVEREQMHGKMTPKSELGLKNAKVHIYNGFIFATWNENPEPFDDFLGDMKYYMDTLVARTDNGLEVLGPPQRVRIRGNWKTAGEQSTGDGFHTLTLHRSLMEAGQMGGSGDSIYDNAPAMYGQNISTDQGHGGRCIPPEMTFSAVMGTDIDKCSVEERLDRLPPPGLTREMIPQIYRHLDEGQIEVLARSPLQAGGLFPNASFVFLFAPDVNGEFVGLLGMHLFQPLGPDEMELYTWLFAEKDAPEDMKRRMRAVGVQAVGSSGVIEQDDTETWSVITQSSKGVMGSRGTLKYQAITGEHTKPADWPGPGHVYDGFTKDDTQWNWWVAYKNALAS</sequence>
<dbReference type="PANTHER" id="PTHR43756">
    <property type="entry name" value="CHOLINE MONOOXYGENASE, CHLOROPLASTIC"/>
    <property type="match status" value="1"/>
</dbReference>
<keyword evidence="8" id="KW-0411">Iron-sulfur</keyword>
<evidence type="ECO:0000256" key="8">
    <source>
        <dbReference type="ARBA" id="ARBA00023014"/>
    </source>
</evidence>
<dbReference type="Proteomes" id="UP000292085">
    <property type="component" value="Unassembled WGS sequence"/>
</dbReference>
<keyword evidence="5 11" id="KW-0223">Dioxygenase</keyword>
<evidence type="ECO:0000259" key="10">
    <source>
        <dbReference type="PROSITE" id="PS51296"/>
    </source>
</evidence>
<evidence type="ECO:0000256" key="2">
    <source>
        <dbReference type="ARBA" id="ARBA00022714"/>
    </source>
</evidence>
<evidence type="ECO:0000313" key="12">
    <source>
        <dbReference type="Proteomes" id="UP000292085"/>
    </source>
</evidence>
<dbReference type="InterPro" id="IPR036922">
    <property type="entry name" value="Rieske_2Fe-2S_sf"/>
</dbReference>
<protein>
    <submittedName>
        <fullName evidence="11">Aromatic ring-hydroxylating dioxygenase subunit alpha</fullName>
    </submittedName>
</protein>
<proteinExistence type="inferred from homology"/>
<comment type="similarity">
    <text evidence="1">Belongs to the bacterial ring-hydroxylating dioxygenase alpha subunit family.</text>
</comment>
<evidence type="ECO:0000256" key="7">
    <source>
        <dbReference type="ARBA" id="ARBA00023004"/>
    </source>
</evidence>
<dbReference type="PRINTS" id="PR00090">
    <property type="entry name" value="RNGDIOXGNASE"/>
</dbReference>
<dbReference type="InterPro" id="IPR043266">
    <property type="entry name" value="RHO_NdoB-like_C"/>
</dbReference>
<feature type="domain" description="Rieske" evidence="10">
    <location>
        <begin position="48"/>
        <end position="159"/>
    </location>
</feature>
<dbReference type="CDD" id="cd08881">
    <property type="entry name" value="RHO_alpha_C_NDO-like"/>
    <property type="match status" value="1"/>
</dbReference>
<evidence type="ECO:0000256" key="5">
    <source>
        <dbReference type="ARBA" id="ARBA00022964"/>
    </source>
</evidence>
<dbReference type="PANTHER" id="PTHR43756:SF1">
    <property type="entry name" value="3-PHENYLPROPIONATE_CINNAMIC ACID DIOXYGENASE SUBUNIT ALPHA"/>
    <property type="match status" value="1"/>
</dbReference>
<dbReference type="EMBL" id="SGIS01000026">
    <property type="protein sequence ID" value="RZF63442.1"/>
    <property type="molecule type" value="Genomic_DNA"/>
</dbReference>
<keyword evidence="7" id="KW-0408">Iron</keyword>
<evidence type="ECO:0000256" key="6">
    <source>
        <dbReference type="ARBA" id="ARBA00023002"/>
    </source>
</evidence>
<keyword evidence="4" id="KW-0058">Aromatic hydrocarbons catabolism</keyword>
<keyword evidence="9" id="KW-0520">NAD</keyword>
<accession>A0A4Q6XZW8</accession>
<dbReference type="AlphaFoldDB" id="A0A4Q6XZW8"/>
<comment type="caution">
    <text evidence="11">The sequence shown here is derived from an EMBL/GenBank/DDBJ whole genome shotgun (WGS) entry which is preliminary data.</text>
</comment>
<gene>
    <name evidence="11" type="ORF">EWE75_16145</name>
</gene>
<dbReference type="PROSITE" id="PS00570">
    <property type="entry name" value="RING_HYDROXYL_ALPHA"/>
    <property type="match status" value="1"/>
</dbReference>
<dbReference type="InterPro" id="IPR017941">
    <property type="entry name" value="Rieske_2Fe-2S"/>
</dbReference>
<name>A0A4Q6XZW8_9SPHN</name>
<dbReference type="Gene3D" id="3.90.380.10">
    <property type="entry name" value="Naphthalene 1,2-dioxygenase Alpha Subunit, Chain A, domain 1"/>
    <property type="match status" value="1"/>
</dbReference>
<keyword evidence="12" id="KW-1185">Reference proteome</keyword>
<dbReference type="GO" id="GO:0005506">
    <property type="term" value="F:iron ion binding"/>
    <property type="evidence" value="ECO:0007669"/>
    <property type="project" value="InterPro"/>
</dbReference>